<evidence type="ECO:0000313" key="11">
    <source>
        <dbReference type="EMBL" id="KAH9311619.1"/>
    </source>
</evidence>
<feature type="region of interest" description="Disordered" evidence="9">
    <location>
        <begin position="85"/>
        <end position="125"/>
    </location>
</feature>
<evidence type="ECO:0000256" key="7">
    <source>
        <dbReference type="ARBA" id="ARBA00023027"/>
    </source>
</evidence>
<keyword evidence="3" id="KW-0285">Flavoprotein</keyword>
<dbReference type="InterPro" id="IPR023753">
    <property type="entry name" value="FAD/NAD-binding_dom"/>
</dbReference>
<sequence length="386" mass="42663">MGWLPSVRRQWQSSAFSLAKKAANGFNQPSIVFSSLSNSTRINTYSIFASSMHRNELGSGSREFLSIRTITTGLQSRFAQADPSTVTSQKSSVSEKKDNAESITVKDDENSRFPKEAKSLAGLGPTKPGEKARVVVLGTGWAGCRAMKGLDTKIYDVVCISPRNHMVFTPLLASTCVGTLEFRSVAEPVSRIQPALSSSPNSYFLLAQCLDIDPDNHEIYCETVGENRSKTHRTWKFKVSYDKLIIASGADALTFGIHGVKEHALFLREVHHAQEIRRKLLTNLMLSDIPAIQCRCFLKYLKCMCLEGSALRFVLVRGPNISSKALATCVLTTAFSKVVGQWTLMTKFSTKTKIIEATIRVEKIEDYGDSSNPGFKTKARIDAIMQ</sequence>
<evidence type="ECO:0000256" key="1">
    <source>
        <dbReference type="ARBA" id="ARBA00004637"/>
    </source>
</evidence>
<keyword evidence="4" id="KW-0999">Mitochondrion inner membrane</keyword>
<dbReference type="Gene3D" id="3.50.50.100">
    <property type="match status" value="1"/>
</dbReference>
<proteinExistence type="inferred from homology"/>
<dbReference type="Proteomes" id="UP000824469">
    <property type="component" value="Unassembled WGS sequence"/>
</dbReference>
<evidence type="ECO:0000256" key="9">
    <source>
        <dbReference type="SAM" id="MobiDB-lite"/>
    </source>
</evidence>
<evidence type="ECO:0000256" key="4">
    <source>
        <dbReference type="ARBA" id="ARBA00022792"/>
    </source>
</evidence>
<comment type="subcellular location">
    <subcellularLocation>
        <location evidence="1">Mitochondrion inner membrane</location>
        <topology evidence="1">Peripheral membrane protein</topology>
    </subcellularLocation>
</comment>
<name>A0AA38FWF7_TAXCH</name>
<keyword evidence="7" id="KW-0520">NAD</keyword>
<dbReference type="InterPro" id="IPR036188">
    <property type="entry name" value="FAD/NAD-bd_sf"/>
</dbReference>
<evidence type="ECO:0000256" key="5">
    <source>
        <dbReference type="ARBA" id="ARBA00022827"/>
    </source>
</evidence>
<comment type="catalytic activity">
    <reaction evidence="8">
        <text>a ubiquinone + NADH + H(+) = a ubiquinol + NAD(+)</text>
        <dbReference type="Rhea" id="RHEA:23152"/>
        <dbReference type="Rhea" id="RHEA-COMP:9565"/>
        <dbReference type="Rhea" id="RHEA-COMP:9566"/>
        <dbReference type="ChEBI" id="CHEBI:15378"/>
        <dbReference type="ChEBI" id="CHEBI:16389"/>
        <dbReference type="ChEBI" id="CHEBI:17976"/>
        <dbReference type="ChEBI" id="CHEBI:57540"/>
        <dbReference type="ChEBI" id="CHEBI:57945"/>
    </reaction>
</comment>
<evidence type="ECO:0000256" key="3">
    <source>
        <dbReference type="ARBA" id="ARBA00022630"/>
    </source>
</evidence>
<keyword evidence="4" id="KW-0472">Membrane</keyword>
<comment type="caution">
    <text evidence="11">The sequence shown here is derived from an EMBL/GenBank/DDBJ whole genome shotgun (WGS) entry which is preliminary data.</text>
</comment>
<organism evidence="11 12">
    <name type="scientific">Taxus chinensis</name>
    <name type="common">Chinese yew</name>
    <name type="synonym">Taxus wallichiana var. chinensis</name>
    <dbReference type="NCBI Taxonomy" id="29808"/>
    <lineage>
        <taxon>Eukaryota</taxon>
        <taxon>Viridiplantae</taxon>
        <taxon>Streptophyta</taxon>
        <taxon>Embryophyta</taxon>
        <taxon>Tracheophyta</taxon>
        <taxon>Spermatophyta</taxon>
        <taxon>Pinopsida</taxon>
        <taxon>Pinidae</taxon>
        <taxon>Conifers II</taxon>
        <taxon>Cupressales</taxon>
        <taxon>Taxaceae</taxon>
        <taxon>Taxus</taxon>
    </lineage>
</organism>
<dbReference type="AlphaFoldDB" id="A0AA38FWF7"/>
<keyword evidence="4" id="KW-0496">Mitochondrion</keyword>
<dbReference type="EMBL" id="JAHRHJ020000006">
    <property type="protein sequence ID" value="KAH9311619.1"/>
    <property type="molecule type" value="Genomic_DNA"/>
</dbReference>
<dbReference type="PANTHER" id="PTHR43706">
    <property type="entry name" value="NADH DEHYDROGENASE"/>
    <property type="match status" value="1"/>
</dbReference>
<dbReference type="Pfam" id="PF07992">
    <property type="entry name" value="Pyr_redox_2"/>
    <property type="match status" value="1"/>
</dbReference>
<dbReference type="SUPFAM" id="SSF51905">
    <property type="entry name" value="FAD/NAD(P)-binding domain"/>
    <property type="match status" value="1"/>
</dbReference>
<comment type="similarity">
    <text evidence="2">Belongs to the NADH dehydrogenase family.</text>
</comment>
<reference evidence="11 12" key="1">
    <citation type="journal article" date="2021" name="Nat. Plants">
        <title>The Taxus genome provides insights into paclitaxel biosynthesis.</title>
        <authorList>
            <person name="Xiong X."/>
            <person name="Gou J."/>
            <person name="Liao Q."/>
            <person name="Li Y."/>
            <person name="Zhou Q."/>
            <person name="Bi G."/>
            <person name="Li C."/>
            <person name="Du R."/>
            <person name="Wang X."/>
            <person name="Sun T."/>
            <person name="Guo L."/>
            <person name="Liang H."/>
            <person name="Lu P."/>
            <person name="Wu Y."/>
            <person name="Zhang Z."/>
            <person name="Ro D.K."/>
            <person name="Shang Y."/>
            <person name="Huang S."/>
            <person name="Yan J."/>
        </authorList>
    </citation>
    <scope>NUCLEOTIDE SEQUENCE [LARGE SCALE GENOMIC DNA]</scope>
    <source>
        <strain evidence="11">Ta-2019</strain>
    </source>
</reference>
<accession>A0AA38FWF7</accession>
<keyword evidence="5" id="KW-0274">FAD</keyword>
<protein>
    <recommendedName>
        <fullName evidence="10">FAD/NAD(P)-binding domain-containing protein</fullName>
    </recommendedName>
</protein>
<gene>
    <name evidence="11" type="ORF">KI387_026654</name>
</gene>
<evidence type="ECO:0000313" key="12">
    <source>
        <dbReference type="Proteomes" id="UP000824469"/>
    </source>
</evidence>
<dbReference type="GO" id="GO:0005743">
    <property type="term" value="C:mitochondrial inner membrane"/>
    <property type="evidence" value="ECO:0007669"/>
    <property type="project" value="UniProtKB-SubCell"/>
</dbReference>
<dbReference type="GO" id="GO:0003954">
    <property type="term" value="F:NADH dehydrogenase activity"/>
    <property type="evidence" value="ECO:0007669"/>
    <property type="project" value="InterPro"/>
</dbReference>
<evidence type="ECO:0000256" key="8">
    <source>
        <dbReference type="ARBA" id="ARBA00049010"/>
    </source>
</evidence>
<feature type="compositionally biased region" description="Basic and acidic residues" evidence="9">
    <location>
        <begin position="93"/>
        <end position="118"/>
    </location>
</feature>
<keyword evidence="12" id="KW-1185">Reference proteome</keyword>
<evidence type="ECO:0000256" key="6">
    <source>
        <dbReference type="ARBA" id="ARBA00023002"/>
    </source>
</evidence>
<evidence type="ECO:0000259" key="10">
    <source>
        <dbReference type="Pfam" id="PF07992"/>
    </source>
</evidence>
<feature type="non-terminal residue" evidence="11">
    <location>
        <position position="1"/>
    </location>
</feature>
<feature type="domain" description="FAD/NAD(P)-binding" evidence="10">
    <location>
        <begin position="133"/>
        <end position="281"/>
    </location>
</feature>
<evidence type="ECO:0000256" key="2">
    <source>
        <dbReference type="ARBA" id="ARBA00005272"/>
    </source>
</evidence>
<keyword evidence="6" id="KW-0560">Oxidoreductase</keyword>
<dbReference type="PANTHER" id="PTHR43706:SF13">
    <property type="entry name" value="NADH DEHYDROGENASE-RELATED"/>
    <property type="match status" value="1"/>
</dbReference>
<dbReference type="InterPro" id="IPR045024">
    <property type="entry name" value="NDH-2"/>
</dbReference>